<organism evidence="3 4">
    <name type="scientific">Natronobacillus azotifigens</name>
    <dbReference type="NCBI Taxonomy" id="472978"/>
    <lineage>
        <taxon>Bacteria</taxon>
        <taxon>Bacillati</taxon>
        <taxon>Bacillota</taxon>
        <taxon>Bacilli</taxon>
        <taxon>Bacillales</taxon>
        <taxon>Bacillaceae</taxon>
        <taxon>Natronobacillus</taxon>
    </lineage>
</organism>
<dbReference type="InterPro" id="IPR002881">
    <property type="entry name" value="DUF58"/>
</dbReference>
<protein>
    <submittedName>
        <fullName evidence="3">DUF58 domain-containing protein</fullName>
    </submittedName>
</protein>
<dbReference type="Proteomes" id="UP001084197">
    <property type="component" value="Unassembled WGS sequence"/>
</dbReference>
<dbReference type="AlphaFoldDB" id="A0A9J6R8X1"/>
<keyword evidence="1" id="KW-0472">Membrane</keyword>
<gene>
    <name evidence="3" type="ORF">OWO01_00880</name>
</gene>
<keyword evidence="1" id="KW-1133">Transmembrane helix</keyword>
<proteinExistence type="predicted"/>
<reference evidence="3" key="1">
    <citation type="submission" date="2022-11" db="EMBL/GenBank/DDBJ databases">
        <title>WGS of Natronobacillus azotifigens 24KS-1, an anaerobic diazotrophic haloalkaliphile from soda-rich habitats.</title>
        <authorList>
            <person name="Sorokin D.Y."/>
            <person name="Merkel A.Y."/>
        </authorList>
    </citation>
    <scope>NUCLEOTIDE SEQUENCE</scope>
    <source>
        <strain evidence="3">24KS-1</strain>
    </source>
</reference>
<evidence type="ECO:0000259" key="2">
    <source>
        <dbReference type="Pfam" id="PF01882"/>
    </source>
</evidence>
<name>A0A9J6R8X1_9BACI</name>
<feature type="domain" description="DUF58" evidence="2">
    <location>
        <begin position="182"/>
        <end position="364"/>
    </location>
</feature>
<accession>A0A9J6R8X1</accession>
<dbReference type="PANTHER" id="PTHR34351:SF2">
    <property type="entry name" value="DUF58 DOMAIN-CONTAINING PROTEIN"/>
    <property type="match status" value="1"/>
</dbReference>
<keyword evidence="1" id="KW-0812">Transmembrane</keyword>
<evidence type="ECO:0000313" key="3">
    <source>
        <dbReference type="EMBL" id="MCZ0701763.1"/>
    </source>
</evidence>
<dbReference type="PANTHER" id="PTHR34351">
    <property type="entry name" value="SLR1927 PROTEIN-RELATED"/>
    <property type="match status" value="1"/>
</dbReference>
<dbReference type="RefSeq" id="WP_268778525.1">
    <property type="nucleotide sequence ID" value="NZ_JAPRAT010000001.1"/>
</dbReference>
<dbReference type="Pfam" id="PF01882">
    <property type="entry name" value="DUF58"/>
    <property type="match status" value="1"/>
</dbReference>
<evidence type="ECO:0000313" key="4">
    <source>
        <dbReference type="Proteomes" id="UP001084197"/>
    </source>
</evidence>
<evidence type="ECO:0000256" key="1">
    <source>
        <dbReference type="SAM" id="Phobius"/>
    </source>
</evidence>
<dbReference type="EMBL" id="JAPRAT010000001">
    <property type="protein sequence ID" value="MCZ0701763.1"/>
    <property type="molecule type" value="Genomic_DNA"/>
</dbReference>
<feature type="transmembrane region" description="Helical" evidence="1">
    <location>
        <begin position="6"/>
        <end position="24"/>
    </location>
</feature>
<sequence length="365" mass="42948">MNISWIIFILVLIIYFQIFLYNKWGLSKISYHRSFDKSYVFAKQEVVMVDQVSNKKLLPLPWVRLEAKINRNLQLHQMEDEVSEDSEFHRTLFTLLPYQKVTRKHYLTCMKRGVYPLTSVALTVGDLFGFQEIFHLYQTNATITVYPELLSFEEIPLPAHRFLGDQTVKRWIMEDPFLTVGTRDYQSTDPAHRINWKASARTNQMQVNVHDYTADHDIIILFNADQSDDIWLPIEDEALFEQALSYAATITHYLLENGERVGFGTNAVLEDDKSEKNPPFVQIEADAGNGHFYHVLDRMANLTYQRSRNFHYLLDLYQEEKNRKQDFLIITKYVNERMEKEIDEIKKNGNTVEILTMGRLEEELA</sequence>
<keyword evidence="4" id="KW-1185">Reference proteome</keyword>
<comment type="caution">
    <text evidence="3">The sequence shown here is derived from an EMBL/GenBank/DDBJ whole genome shotgun (WGS) entry which is preliminary data.</text>
</comment>